<evidence type="ECO:0000256" key="1">
    <source>
        <dbReference type="ARBA" id="ARBA00001947"/>
    </source>
</evidence>
<dbReference type="GO" id="GO:0004222">
    <property type="term" value="F:metalloendopeptidase activity"/>
    <property type="evidence" value="ECO:0007669"/>
    <property type="project" value="InterPro"/>
</dbReference>
<dbReference type="GO" id="GO:0046872">
    <property type="term" value="F:metal ion binding"/>
    <property type="evidence" value="ECO:0007669"/>
    <property type="project" value="UniProtKB-KW"/>
</dbReference>
<dbReference type="Gene3D" id="3.30.2010.10">
    <property type="entry name" value="Metalloproteases ('zincins'), catalytic domain"/>
    <property type="match status" value="1"/>
</dbReference>
<dbReference type="InterPro" id="IPR051156">
    <property type="entry name" value="Mito/Outer_Membr_Metalloprot"/>
</dbReference>
<accession>A0A484RJD5</accession>
<dbReference type="PANTHER" id="PTHR22726:SF1">
    <property type="entry name" value="METALLOENDOPEPTIDASE OMA1, MITOCHONDRIAL"/>
    <property type="match status" value="1"/>
</dbReference>
<comment type="cofactor">
    <cofactor evidence="1">
        <name>Zn(2+)</name>
        <dbReference type="ChEBI" id="CHEBI:29105"/>
    </cofactor>
</comment>
<dbReference type="PROSITE" id="PS51257">
    <property type="entry name" value="PROKAR_LIPOPROTEIN"/>
    <property type="match status" value="1"/>
</dbReference>
<keyword evidence="6" id="KW-0482">Metalloprotease</keyword>
<evidence type="ECO:0000256" key="6">
    <source>
        <dbReference type="ARBA" id="ARBA00023049"/>
    </source>
</evidence>
<dbReference type="Pfam" id="PF01435">
    <property type="entry name" value="Peptidase_M48"/>
    <property type="match status" value="1"/>
</dbReference>
<gene>
    <name evidence="8" type="ORF">ANT2_2535</name>
    <name evidence="9" type="ORF">ANT3_2537</name>
</gene>
<dbReference type="AlphaFoldDB" id="A0A484RJD5"/>
<dbReference type="GO" id="GO:0051603">
    <property type="term" value="P:proteolysis involved in protein catabolic process"/>
    <property type="evidence" value="ECO:0007669"/>
    <property type="project" value="TreeGrafter"/>
</dbReference>
<dbReference type="GO" id="GO:0016020">
    <property type="term" value="C:membrane"/>
    <property type="evidence" value="ECO:0007669"/>
    <property type="project" value="TreeGrafter"/>
</dbReference>
<proteinExistence type="predicted"/>
<evidence type="ECO:0000256" key="4">
    <source>
        <dbReference type="ARBA" id="ARBA00022801"/>
    </source>
</evidence>
<organism evidence="8">
    <name type="scientific">plant metagenome</name>
    <dbReference type="NCBI Taxonomy" id="1297885"/>
    <lineage>
        <taxon>unclassified sequences</taxon>
        <taxon>metagenomes</taxon>
        <taxon>organismal metagenomes</taxon>
    </lineage>
</organism>
<evidence type="ECO:0000313" key="8">
    <source>
        <dbReference type="EMBL" id="VFR49399.1"/>
    </source>
</evidence>
<dbReference type="EMBL" id="CAADID010000007">
    <property type="protein sequence ID" value="VFR60005.1"/>
    <property type="molecule type" value="Genomic_DNA"/>
</dbReference>
<dbReference type="InterPro" id="IPR001915">
    <property type="entry name" value="Peptidase_M48"/>
</dbReference>
<sequence>MSLYSRMLGAAALAAVAVLSGCAGVNTTQSGSIGVNRTQYMSSMVPEAQLVQEAGQQYSQIIDEARKQKALDRDPNLVARVNAITKRLVAQVGVFRPDAASWDWEVHVLSVDEVNAWCMPGGKMAVYTGLVNQIKPTDAELAAIMGHEMAHALREHARERVSQQMVTNIGLLSVLAIATGSSAASDLGGQLSNVMFTLPNSRTHETEADRMGVELAARAGYDPRAAVTLWQKMGAAAGGKAPPEFMSTHPSAETRINELQQASAQVMPLYEASSKAPPKR</sequence>
<evidence type="ECO:0000313" key="9">
    <source>
        <dbReference type="EMBL" id="VFR60005.1"/>
    </source>
</evidence>
<dbReference type="CDD" id="cd07331">
    <property type="entry name" value="M48C_Oma1_like"/>
    <property type="match status" value="1"/>
</dbReference>
<reference evidence="8" key="1">
    <citation type="submission" date="2019-03" db="EMBL/GenBank/DDBJ databases">
        <authorList>
            <person name="Danneels B."/>
        </authorList>
    </citation>
    <scope>NUCLEOTIDE SEQUENCE</scope>
</reference>
<name>A0A484RJD5_9ZZZZ</name>
<evidence type="ECO:0000256" key="3">
    <source>
        <dbReference type="ARBA" id="ARBA00022723"/>
    </source>
</evidence>
<keyword evidence="5" id="KW-0862">Zinc</keyword>
<keyword evidence="4" id="KW-0378">Hydrolase</keyword>
<evidence type="ECO:0000256" key="5">
    <source>
        <dbReference type="ARBA" id="ARBA00022833"/>
    </source>
</evidence>
<keyword evidence="2 8" id="KW-0645">Protease</keyword>
<dbReference type="EMBL" id="CAADIG010000025">
    <property type="protein sequence ID" value="VFR49399.1"/>
    <property type="molecule type" value="Genomic_DNA"/>
</dbReference>
<keyword evidence="3" id="KW-0479">Metal-binding</keyword>
<feature type="domain" description="Peptidase M48" evidence="7">
    <location>
        <begin position="79"/>
        <end position="261"/>
    </location>
</feature>
<protein>
    <submittedName>
        <fullName evidence="8">Zn-dependent protease with chaperone function PA4632</fullName>
    </submittedName>
</protein>
<evidence type="ECO:0000259" key="7">
    <source>
        <dbReference type="Pfam" id="PF01435"/>
    </source>
</evidence>
<dbReference type="PANTHER" id="PTHR22726">
    <property type="entry name" value="METALLOENDOPEPTIDASE OMA1"/>
    <property type="match status" value="1"/>
</dbReference>
<evidence type="ECO:0000256" key="2">
    <source>
        <dbReference type="ARBA" id="ARBA00022670"/>
    </source>
</evidence>